<dbReference type="InterPro" id="IPR022673">
    <property type="entry name" value="Hexokinase_C"/>
</dbReference>
<evidence type="ECO:0000256" key="2">
    <source>
        <dbReference type="ARBA" id="ARBA00022679"/>
    </source>
</evidence>
<dbReference type="GO" id="GO:0005739">
    <property type="term" value="C:mitochondrion"/>
    <property type="evidence" value="ECO:0007669"/>
    <property type="project" value="TreeGrafter"/>
</dbReference>
<reference evidence="9 10" key="1">
    <citation type="submission" date="2015-06" db="EMBL/GenBank/DDBJ databases">
        <title>Draft genome of the ant-associated black yeast Phialophora attae CBS 131958.</title>
        <authorList>
            <person name="Moreno L.F."/>
            <person name="Stielow B.J."/>
            <person name="de Hoog S."/>
            <person name="Vicente V.A."/>
            <person name="Weiss V.A."/>
            <person name="de Vries M."/>
            <person name="Cruz L.M."/>
            <person name="Souza E.M."/>
        </authorList>
    </citation>
    <scope>NUCLEOTIDE SEQUENCE [LARGE SCALE GENOMIC DNA]</scope>
    <source>
        <strain evidence="9 10">CBS 131958</strain>
    </source>
</reference>
<keyword evidence="2 6" id="KW-0808">Transferase</keyword>
<comment type="caution">
    <text evidence="9">The sequence shown here is derived from an EMBL/GenBank/DDBJ whole genome shotgun (WGS) entry which is preliminary data.</text>
</comment>
<dbReference type="GO" id="GO:0006096">
    <property type="term" value="P:glycolytic process"/>
    <property type="evidence" value="ECO:0007669"/>
    <property type="project" value="UniProtKB-UniPathway"/>
</dbReference>
<evidence type="ECO:0000256" key="1">
    <source>
        <dbReference type="ARBA" id="ARBA00009225"/>
    </source>
</evidence>
<dbReference type="RefSeq" id="XP_018001204.1">
    <property type="nucleotide sequence ID" value="XM_018148461.1"/>
</dbReference>
<dbReference type="GO" id="GO:0005524">
    <property type="term" value="F:ATP binding"/>
    <property type="evidence" value="ECO:0007669"/>
    <property type="project" value="UniProtKB-UniRule"/>
</dbReference>
<dbReference type="VEuPathDB" id="FungiDB:AB675_8045"/>
<dbReference type="GO" id="GO:0004340">
    <property type="term" value="F:glucokinase activity"/>
    <property type="evidence" value="ECO:0007669"/>
    <property type="project" value="TreeGrafter"/>
</dbReference>
<evidence type="ECO:0000256" key="3">
    <source>
        <dbReference type="ARBA" id="ARBA00022741"/>
    </source>
</evidence>
<evidence type="ECO:0000256" key="6">
    <source>
        <dbReference type="RuleBase" id="RU362007"/>
    </source>
</evidence>
<dbReference type="SUPFAM" id="SSF53067">
    <property type="entry name" value="Actin-like ATPase domain"/>
    <property type="match status" value="2"/>
</dbReference>
<organism evidence="9 10">
    <name type="scientific">Cyphellophora attinorum</name>
    <dbReference type="NCBI Taxonomy" id="1664694"/>
    <lineage>
        <taxon>Eukaryota</taxon>
        <taxon>Fungi</taxon>
        <taxon>Dikarya</taxon>
        <taxon>Ascomycota</taxon>
        <taxon>Pezizomycotina</taxon>
        <taxon>Eurotiomycetes</taxon>
        <taxon>Chaetothyriomycetidae</taxon>
        <taxon>Chaetothyriales</taxon>
        <taxon>Cyphellophoraceae</taxon>
        <taxon>Cyphellophora</taxon>
    </lineage>
</organism>
<feature type="domain" description="Hexokinase C-terminal" evidence="8">
    <location>
        <begin position="211"/>
        <end position="354"/>
    </location>
</feature>
<evidence type="ECO:0000259" key="8">
    <source>
        <dbReference type="Pfam" id="PF03727"/>
    </source>
</evidence>
<feature type="domain" description="Hexokinase N-terminal" evidence="7">
    <location>
        <begin position="93"/>
        <end position="204"/>
    </location>
</feature>
<comment type="similarity">
    <text evidence="1 6">Belongs to the hexokinase family.</text>
</comment>
<dbReference type="PANTHER" id="PTHR19443">
    <property type="entry name" value="HEXOKINASE"/>
    <property type="match status" value="1"/>
</dbReference>
<dbReference type="PROSITE" id="PS51748">
    <property type="entry name" value="HEXOKINASE_2"/>
    <property type="match status" value="1"/>
</dbReference>
<keyword evidence="10" id="KW-1185">Reference proteome</keyword>
<dbReference type="GO" id="GO:0001678">
    <property type="term" value="P:intracellular glucose homeostasis"/>
    <property type="evidence" value="ECO:0007669"/>
    <property type="project" value="InterPro"/>
</dbReference>
<dbReference type="Gene3D" id="3.40.367.20">
    <property type="match status" value="1"/>
</dbReference>
<dbReference type="EC" id="2.7.1.-" evidence="6"/>
<evidence type="ECO:0000259" key="7">
    <source>
        <dbReference type="Pfam" id="PF00349"/>
    </source>
</evidence>
<dbReference type="GO" id="GO:0005536">
    <property type="term" value="F:D-glucose binding"/>
    <property type="evidence" value="ECO:0007669"/>
    <property type="project" value="InterPro"/>
</dbReference>
<dbReference type="CDD" id="cd24000">
    <property type="entry name" value="ASKHA_NBD_HK"/>
    <property type="match status" value="1"/>
</dbReference>
<sequence length="415" mass="46521">MSMLIYPTAAKALPPTLSYADVERKRSFKPLQTFADEVDRVFRYPCSIRRMLKMSAAMKDQFREKLQKSDACMLPSYCRSAGSDGMIIHHMTSNKIDEPIRRLRGTLFFEWMAAKIQAMLAECLEARPKDQVIALGLTWSFPLEQTSYRTGKIQAMGKGFQCAHDNLGADLAALLENACTTLGLAVRVEAIINDGAATLLSQAYLEPTTSMGLILGTGTNAAAFLPTLSMGRSKFGLRSPSWFTRAEKVIVNTESSMFGGGILPRSNWDEVLNRNHALPDFQPLEYMTTGRYLGELMRLIVLDAVQSCNMFGGTIPAELLEPYSLDTAILAQIEEDQSSDMKDTSVLLVQAFGLLDPPSRSSSHSYVWWPTRYPGEHQLTWQSRFMLCGAYKRKLRSHRNRPLRQRKHQLLATAV</sequence>
<dbReference type="GO" id="GO:0006006">
    <property type="term" value="P:glucose metabolic process"/>
    <property type="evidence" value="ECO:0007669"/>
    <property type="project" value="TreeGrafter"/>
</dbReference>
<dbReference type="Proteomes" id="UP000038010">
    <property type="component" value="Unassembled WGS sequence"/>
</dbReference>
<evidence type="ECO:0000313" key="10">
    <source>
        <dbReference type="Proteomes" id="UP000038010"/>
    </source>
</evidence>
<dbReference type="UniPathway" id="UPA00109">
    <property type="reaction ID" value="UER00180"/>
</dbReference>
<keyword evidence="6" id="KW-0324">Glycolysis</keyword>
<evidence type="ECO:0000313" key="9">
    <source>
        <dbReference type="EMBL" id="KPI41241.1"/>
    </source>
</evidence>
<dbReference type="Pfam" id="PF00349">
    <property type="entry name" value="Hexokinase_1"/>
    <property type="match status" value="1"/>
</dbReference>
<dbReference type="GeneID" id="28740341"/>
<gene>
    <name evidence="9" type="ORF">AB675_8045</name>
</gene>
<accession>A0A0N0NN59</accession>
<dbReference type="Gene3D" id="3.30.420.40">
    <property type="match status" value="1"/>
</dbReference>
<dbReference type="PANTHER" id="PTHR19443:SF24">
    <property type="entry name" value="PHOSPHOTRANSFERASE"/>
    <property type="match status" value="1"/>
</dbReference>
<dbReference type="InterPro" id="IPR043129">
    <property type="entry name" value="ATPase_NBD"/>
</dbReference>
<proteinExistence type="inferred from homology"/>
<dbReference type="InterPro" id="IPR022672">
    <property type="entry name" value="Hexokinase_N"/>
</dbReference>
<keyword evidence="3 6" id="KW-0547">Nucleotide-binding</keyword>
<dbReference type="GO" id="GO:0019158">
    <property type="term" value="F:mannokinase activity"/>
    <property type="evidence" value="ECO:0007669"/>
    <property type="project" value="TreeGrafter"/>
</dbReference>
<keyword evidence="5 6" id="KW-0067">ATP-binding</keyword>
<keyword evidence="4 6" id="KW-0418">Kinase</keyword>
<protein>
    <recommendedName>
        <fullName evidence="6">Phosphotransferase</fullName>
        <ecNumber evidence="6">2.7.1.-</ecNumber>
    </recommendedName>
</protein>
<dbReference type="OrthoDB" id="419537at2759"/>
<dbReference type="GO" id="GO:0006013">
    <property type="term" value="P:mannose metabolic process"/>
    <property type="evidence" value="ECO:0007669"/>
    <property type="project" value="TreeGrafter"/>
</dbReference>
<dbReference type="Pfam" id="PF03727">
    <property type="entry name" value="Hexokinase_2"/>
    <property type="match status" value="1"/>
</dbReference>
<dbReference type="InterPro" id="IPR001312">
    <property type="entry name" value="Hexokinase"/>
</dbReference>
<name>A0A0N0NN59_9EURO</name>
<evidence type="ECO:0000256" key="5">
    <source>
        <dbReference type="ARBA" id="ARBA00022840"/>
    </source>
</evidence>
<dbReference type="PRINTS" id="PR00475">
    <property type="entry name" value="HEXOKINASE"/>
</dbReference>
<dbReference type="GO" id="GO:0005829">
    <property type="term" value="C:cytosol"/>
    <property type="evidence" value="ECO:0007669"/>
    <property type="project" value="TreeGrafter"/>
</dbReference>
<dbReference type="EMBL" id="LFJN01000010">
    <property type="protein sequence ID" value="KPI41241.1"/>
    <property type="molecule type" value="Genomic_DNA"/>
</dbReference>
<dbReference type="STRING" id="1664694.A0A0N0NN59"/>
<dbReference type="AlphaFoldDB" id="A0A0N0NN59"/>
<evidence type="ECO:0000256" key="4">
    <source>
        <dbReference type="ARBA" id="ARBA00022777"/>
    </source>
</evidence>
<dbReference type="GO" id="GO:0008865">
    <property type="term" value="F:fructokinase activity"/>
    <property type="evidence" value="ECO:0007669"/>
    <property type="project" value="TreeGrafter"/>
</dbReference>